<accession>A0ABN0BNL5</accession>
<proteinExistence type="inferred from homology"/>
<dbReference type="PIRSF" id="PIRSF001021">
    <property type="entry name" value="Alph-amls_thrmst"/>
    <property type="match status" value="1"/>
</dbReference>
<evidence type="ECO:0000256" key="1">
    <source>
        <dbReference type="ARBA" id="ARBA00001913"/>
    </source>
</evidence>
<evidence type="ECO:0000256" key="6">
    <source>
        <dbReference type="ARBA" id="ARBA00023295"/>
    </source>
</evidence>
<dbReference type="EC" id="3.2.1.1" evidence="8"/>
<dbReference type="InterPro" id="IPR017853">
    <property type="entry name" value="GH"/>
</dbReference>
<dbReference type="InterPro" id="IPR006047">
    <property type="entry name" value="GH13_cat_dom"/>
</dbReference>
<keyword evidence="4 8" id="KW-0378">Hydrolase</keyword>
<evidence type="ECO:0000256" key="3">
    <source>
        <dbReference type="ARBA" id="ARBA00022723"/>
    </source>
</evidence>
<feature type="domain" description="Glycosyl hydrolase family 13 catalytic" evidence="7">
    <location>
        <begin position="27"/>
        <end position="411"/>
    </location>
</feature>
<dbReference type="PANTHER" id="PTHR43447">
    <property type="entry name" value="ALPHA-AMYLASE"/>
    <property type="match status" value="1"/>
</dbReference>
<dbReference type="InterPro" id="IPR013780">
    <property type="entry name" value="Glyco_hydro_b"/>
</dbReference>
<dbReference type="InterPro" id="IPR013776">
    <property type="entry name" value="A-amylase_thermo"/>
</dbReference>
<evidence type="ECO:0000259" key="7">
    <source>
        <dbReference type="SMART" id="SM00642"/>
    </source>
</evidence>
<dbReference type="SMART" id="SM00642">
    <property type="entry name" value="Aamy"/>
    <property type="match status" value="1"/>
</dbReference>
<dbReference type="Pfam" id="PF00128">
    <property type="entry name" value="Alpha-amylase"/>
    <property type="match status" value="1"/>
</dbReference>
<dbReference type="SUPFAM" id="SSF51445">
    <property type="entry name" value="(Trans)glycosidases"/>
    <property type="match status" value="1"/>
</dbReference>
<comment type="similarity">
    <text evidence="2">Belongs to the glycosyl hydrolase 13 family.</text>
</comment>
<reference evidence="8 9" key="1">
    <citation type="submission" date="2008-12" db="EMBL/GenBank/DDBJ databases">
        <title>Annotation of Bacteroides fragilis strain 3_1_12.</title>
        <authorList>
            <consortium name="The Broad Institute Genome Sequencing Platform"/>
            <person name="Ward D."/>
            <person name="Young S.K."/>
            <person name="Kodira C.D."/>
            <person name="Zeng Q."/>
            <person name="Koehrsen M."/>
            <person name="Alvarado L."/>
            <person name="Berlin A."/>
            <person name="Borenstein D."/>
            <person name="Chen Z."/>
            <person name="Engels R."/>
            <person name="Freedman E."/>
            <person name="Gellesch M."/>
            <person name="Goldberg J."/>
            <person name="Griggs A."/>
            <person name="Gujja S."/>
            <person name="Heiman D."/>
            <person name="Hepburn T."/>
            <person name="Howarth C."/>
            <person name="Jen D."/>
            <person name="Larson L."/>
            <person name="Lewis B."/>
            <person name="Mehta T."/>
            <person name="Park D."/>
            <person name="Pearson M."/>
            <person name="Roberts A."/>
            <person name="Saif S."/>
            <person name="Shea T."/>
            <person name="Shenoy N."/>
            <person name="Sisk P."/>
            <person name="Stolte C."/>
            <person name="Sykes S."/>
            <person name="Walk T."/>
            <person name="White J."/>
            <person name="Yandava C."/>
            <person name="Allen-Vercoe E."/>
            <person name="Strauss J."/>
            <person name="Ambrose C."/>
            <person name="Lander E."/>
            <person name="Nusbaum C."/>
            <person name="Galagan J."/>
            <person name="Birren B."/>
        </authorList>
    </citation>
    <scope>NUCLEOTIDE SEQUENCE [LARGE SCALE GENOMIC DNA]</scope>
    <source>
        <strain evidence="8 9">3_1_12</strain>
    </source>
</reference>
<keyword evidence="6 8" id="KW-0326">Glycosidase</keyword>
<organism evidence="8 9">
    <name type="scientific">Bacteroides fragilis 3_1_12</name>
    <dbReference type="NCBI Taxonomy" id="457424"/>
    <lineage>
        <taxon>Bacteria</taxon>
        <taxon>Pseudomonadati</taxon>
        <taxon>Bacteroidota</taxon>
        <taxon>Bacteroidia</taxon>
        <taxon>Bacteroidales</taxon>
        <taxon>Bacteroidaceae</taxon>
        <taxon>Bacteroides</taxon>
    </lineage>
</organism>
<dbReference type="Proteomes" id="UP000005101">
    <property type="component" value="Unassembled WGS sequence"/>
</dbReference>
<dbReference type="CDD" id="cd11318">
    <property type="entry name" value="AmyAc_bac_fung_AmyA"/>
    <property type="match status" value="1"/>
</dbReference>
<dbReference type="NCBIfam" id="NF006968">
    <property type="entry name" value="PRK09441.1-1"/>
    <property type="match status" value="1"/>
</dbReference>
<keyword evidence="9" id="KW-1185">Reference proteome</keyword>
<comment type="cofactor">
    <cofactor evidence="1">
        <name>Ca(2+)</name>
        <dbReference type="ChEBI" id="CHEBI:29108"/>
    </cofactor>
</comment>
<keyword evidence="3" id="KW-0479">Metal-binding</keyword>
<dbReference type="NCBIfam" id="NF006969">
    <property type="entry name" value="PRK09441.1-2"/>
    <property type="match status" value="1"/>
</dbReference>
<evidence type="ECO:0000256" key="5">
    <source>
        <dbReference type="ARBA" id="ARBA00023277"/>
    </source>
</evidence>
<evidence type="ECO:0000313" key="8">
    <source>
        <dbReference type="EMBL" id="EFR54560.1"/>
    </source>
</evidence>
<evidence type="ECO:0000313" key="9">
    <source>
        <dbReference type="Proteomes" id="UP000005101"/>
    </source>
</evidence>
<dbReference type="EMBL" id="EQ973215">
    <property type="protein sequence ID" value="EFR54560.1"/>
    <property type="molecule type" value="Genomic_DNA"/>
</dbReference>
<dbReference type="Gene3D" id="2.40.30.140">
    <property type="match status" value="1"/>
</dbReference>
<keyword evidence="5" id="KW-0119">Carbohydrate metabolism</keyword>
<dbReference type="SUPFAM" id="SSF51011">
    <property type="entry name" value="Glycosyl hydrolase domain"/>
    <property type="match status" value="1"/>
</dbReference>
<dbReference type="GO" id="GO:0004556">
    <property type="term" value="F:alpha-amylase activity"/>
    <property type="evidence" value="ECO:0007669"/>
    <property type="project" value="UniProtKB-EC"/>
</dbReference>
<gene>
    <name evidence="8" type="ORF">BFAG_03258</name>
</gene>
<sequence length="504" mass="57813">MANTKEPYAAFFCYLLIIKCIKMMENGVMMQYFEWNLPNDGKLWKQLKEDASHLHKIGVTAVWIPPAYKADEQQDEGYATYDLYDLGEFEQKGTVRTKYGTKDELKEAIDELHKNHISVYLDVVLNHKAGGDFTEKFMVVEVDPHDRTQGLGKPFEIQSWTGYSFHGRKDKYSDFKWHWYHFSGTGFDDAKKRSGIFQIQGEGKAWSEGVDSENGNYDFLLCNDIDLDHPEVIAELNRWGKWVSKELNLDGMRLDAIKHMKDKFIAQFLDAVRSERGNNFYAVGEYWNGDLKTLDAYIESVGHKVNLFDVPLHYNMFQASQEGKNYDLQNILKGTLVEHHCDLAVTFVDNHDSQLGSSLESQIEDWFKPLAYGLILLMKNGYPCLFYGDYYGVKGEKSPHAPIIDILLNARRKYAYGDQIEYFDHPSTIGFIRTGDKEHTGSGLVFLMSNDEAGSKMMKPGEEHKGEVWHEITGSIPEEVTLDEKGNGKFSVNARNIAVWIKKS</sequence>
<evidence type="ECO:0000256" key="4">
    <source>
        <dbReference type="ARBA" id="ARBA00022801"/>
    </source>
</evidence>
<protein>
    <submittedName>
        <fullName evidence="8">Cytoplasmic alpha-amylase</fullName>
        <ecNumber evidence="8">3.2.1.1</ecNumber>
    </submittedName>
</protein>
<name>A0ABN0BNL5_BACFG</name>
<dbReference type="Gene3D" id="3.20.20.80">
    <property type="entry name" value="Glycosidases"/>
    <property type="match status" value="1"/>
</dbReference>
<dbReference type="Gene3D" id="2.60.40.1180">
    <property type="entry name" value="Golgi alpha-mannosidase II"/>
    <property type="match status" value="1"/>
</dbReference>
<evidence type="ECO:0000256" key="2">
    <source>
        <dbReference type="ARBA" id="ARBA00008061"/>
    </source>
</evidence>